<dbReference type="PRINTS" id="PR00056">
    <property type="entry name" value="HSFDOMAIN"/>
</dbReference>
<feature type="compositionally biased region" description="Polar residues" evidence="8">
    <location>
        <begin position="525"/>
        <end position="537"/>
    </location>
</feature>
<dbReference type="EMBL" id="JAAAIP010001081">
    <property type="protein sequence ID" value="KAG0310361.1"/>
    <property type="molecule type" value="Genomic_DNA"/>
</dbReference>
<feature type="region of interest" description="Disordered" evidence="8">
    <location>
        <begin position="1"/>
        <end position="76"/>
    </location>
</feature>
<evidence type="ECO:0000256" key="2">
    <source>
        <dbReference type="ARBA" id="ARBA00006403"/>
    </source>
</evidence>
<keyword evidence="4" id="KW-0238">DNA-binding</keyword>
<feature type="domain" description="HSF-type DNA-binding" evidence="9">
    <location>
        <begin position="381"/>
        <end position="483"/>
    </location>
</feature>
<feature type="compositionally biased region" description="Polar residues" evidence="8">
    <location>
        <begin position="813"/>
        <end position="823"/>
    </location>
</feature>
<feature type="compositionally biased region" description="Low complexity" evidence="8">
    <location>
        <begin position="742"/>
        <end position="758"/>
    </location>
</feature>
<evidence type="ECO:0000256" key="8">
    <source>
        <dbReference type="SAM" id="MobiDB-lite"/>
    </source>
</evidence>
<feature type="compositionally biased region" description="Polar residues" evidence="8">
    <location>
        <begin position="554"/>
        <end position="574"/>
    </location>
</feature>
<dbReference type="OrthoDB" id="60033at2759"/>
<dbReference type="PANTHER" id="PTHR10015">
    <property type="entry name" value="HEAT SHOCK TRANSCRIPTION FACTOR"/>
    <property type="match status" value="1"/>
</dbReference>
<feature type="region of interest" description="Disordered" evidence="8">
    <location>
        <begin position="718"/>
        <end position="796"/>
    </location>
</feature>
<evidence type="ECO:0000256" key="3">
    <source>
        <dbReference type="ARBA" id="ARBA00023015"/>
    </source>
</evidence>
<feature type="compositionally biased region" description="Polar residues" evidence="8">
    <location>
        <begin position="835"/>
        <end position="848"/>
    </location>
</feature>
<organism evidence="10 11">
    <name type="scientific">Dissophora globulifera</name>
    <dbReference type="NCBI Taxonomy" id="979702"/>
    <lineage>
        <taxon>Eukaryota</taxon>
        <taxon>Fungi</taxon>
        <taxon>Fungi incertae sedis</taxon>
        <taxon>Mucoromycota</taxon>
        <taxon>Mortierellomycotina</taxon>
        <taxon>Mortierellomycetes</taxon>
        <taxon>Mortierellales</taxon>
        <taxon>Mortierellaceae</taxon>
        <taxon>Dissophora</taxon>
    </lineage>
</organism>
<feature type="compositionally biased region" description="Polar residues" evidence="8">
    <location>
        <begin position="861"/>
        <end position="877"/>
    </location>
</feature>
<accession>A0A9P6R0U2</accession>
<comment type="caution">
    <text evidence="10">The sequence shown here is derived from an EMBL/GenBank/DDBJ whole genome shotgun (WGS) entry which is preliminary data.</text>
</comment>
<dbReference type="GO" id="GO:0043565">
    <property type="term" value="F:sequence-specific DNA binding"/>
    <property type="evidence" value="ECO:0007669"/>
    <property type="project" value="InterPro"/>
</dbReference>
<keyword evidence="11" id="KW-1185">Reference proteome</keyword>
<feature type="region of interest" description="Disordered" evidence="8">
    <location>
        <begin position="813"/>
        <end position="896"/>
    </location>
</feature>
<comment type="subcellular location">
    <subcellularLocation>
        <location evidence="1">Nucleus</location>
    </subcellularLocation>
</comment>
<feature type="compositionally biased region" description="Low complexity" evidence="8">
    <location>
        <begin position="543"/>
        <end position="553"/>
    </location>
</feature>
<comment type="similarity">
    <text evidence="2 7">Belongs to the HSF family.</text>
</comment>
<dbReference type="SMART" id="SM00415">
    <property type="entry name" value="HSF"/>
    <property type="match status" value="1"/>
</dbReference>
<feature type="compositionally biased region" description="Low complexity" evidence="8">
    <location>
        <begin position="206"/>
        <end position="222"/>
    </location>
</feature>
<feature type="compositionally biased region" description="Low complexity" evidence="8">
    <location>
        <begin position="22"/>
        <end position="42"/>
    </location>
</feature>
<sequence>MDHASVQTHPASSRLSPPPSPSSSSLPSSSYSRSLSSPAPALIQELPKSPIQSHLHRSTLPSPSSTPAASEPSTPTLTLNLTTLAAVAAAYPTYLFETPSASALEPRQESEPTAAAAAAAAVSKRTFPAYGQNKSAMTVSTTSRDESTVLDRTKRHQQRDQDYSDSDRVPSDMHEHLQLSRRLSAADSVDHSGDTETDPEGRSAVHPPRQRSSSPSHSGTSQQHRRPQSPSESIAFQSNSDSHDNASGVNDSTQRRRSDSFEGIHGQPVHGSASWSEEDPTEDMRIGNDDDDNNNETAGQRRTKGDLVGERVSPSRSSSQGGDEVDMQDDLMYDDDNLDDDGSEENEDGMISRDETNSGRATHGADNDSTTTDGASKPIKVRSMFVDKLYRMVEDPSIQHLISWAKEGDMFYVYNCIKLADAVLPKFFKHNNWQSFVRQLNMYGFHKKESSLNRKNPETQRWQFYHPHFQRDFPQLRDNIKRKSARSMNTAPATSRVVFEHGKGYFLQRNDRSRSNSGEGGYNIPGQSHMLNRQSPPNLSPGHQHQMPHHQQPAGSSIRHSSQTSPVMLANSGTRPHVLVRSPREQDHRDVVMVHRDRPADAHQHRLQEQPRPGMHQRQHTYPSFHSSERVPGSSNIPQDPRFSRPGPPPSYISTSPSALGARNMEASHASGTYPNNEHDAGGLHPPSGHHRSHSVPGFDYRPPKLQTRELEQKSSFGRLPDASHSPLGPQQNTHGAFGPKQFQHSAHSPSSQQMSSELSREGFPYGPSGDLAADGEGGFGVKRSTNPSQLQQHHQVPHVAEVGSLAYKDQQQSAMITASGSKFSAPPPPPPPSATNAAGVSVSTSGGPVQVMPSPAILSPSLTPTTQQHQGQLSSVSHPIRGPSGSPRSPPQHGSQVIVKDLETRIHFVEDAYMSLRQYTQKLEQMQTSQDRTIQWMRDRIEQLSDVVQVHRDTSAISRMELMFQIIITTISKFSSSDNRKSSNSNMLTMIRDEEDQPQVLGHTKGHLIAADTTSSTSTHTHTLIKVRANILSVIRIRRTPDNHHMRKGLCIHNSINSINSTLIIKRLRVVSIAHRRCREGLIKNAVD</sequence>
<feature type="compositionally biased region" description="Acidic residues" evidence="8">
    <location>
        <begin position="323"/>
        <end position="348"/>
    </location>
</feature>
<evidence type="ECO:0000256" key="5">
    <source>
        <dbReference type="ARBA" id="ARBA00023163"/>
    </source>
</evidence>
<dbReference type="InterPro" id="IPR000232">
    <property type="entry name" value="HSF_DNA-bd"/>
</dbReference>
<dbReference type="FunFam" id="1.10.10.10:FF:000027">
    <property type="entry name" value="Heat shock transcription factor 1"/>
    <property type="match status" value="1"/>
</dbReference>
<dbReference type="Pfam" id="PF00447">
    <property type="entry name" value="HSF_DNA-bind"/>
    <property type="match status" value="1"/>
</dbReference>
<dbReference type="Gene3D" id="1.10.10.10">
    <property type="entry name" value="Winged helix-like DNA-binding domain superfamily/Winged helix DNA-binding domain"/>
    <property type="match status" value="1"/>
</dbReference>
<feature type="compositionally biased region" description="Low complexity" evidence="8">
    <location>
        <begin position="58"/>
        <end position="76"/>
    </location>
</feature>
<feature type="compositionally biased region" description="Low complexity" evidence="8">
    <location>
        <begin position="878"/>
        <end position="896"/>
    </location>
</feature>
<gene>
    <name evidence="10" type="ORF">BGZ99_000433</name>
</gene>
<evidence type="ECO:0000256" key="4">
    <source>
        <dbReference type="ARBA" id="ARBA00023125"/>
    </source>
</evidence>
<keyword evidence="5" id="KW-0804">Transcription</keyword>
<feature type="compositionally biased region" description="Basic and acidic residues" evidence="8">
    <location>
        <begin position="188"/>
        <end position="203"/>
    </location>
</feature>
<reference evidence="10" key="1">
    <citation type="journal article" date="2020" name="Fungal Divers.">
        <title>Resolving the Mortierellaceae phylogeny through synthesis of multi-gene phylogenetics and phylogenomics.</title>
        <authorList>
            <person name="Vandepol N."/>
            <person name="Liber J."/>
            <person name="Desiro A."/>
            <person name="Na H."/>
            <person name="Kennedy M."/>
            <person name="Barry K."/>
            <person name="Grigoriev I.V."/>
            <person name="Miller A.N."/>
            <person name="O'Donnell K."/>
            <person name="Stajich J.E."/>
            <person name="Bonito G."/>
        </authorList>
    </citation>
    <scope>NUCLEOTIDE SEQUENCE</scope>
    <source>
        <strain evidence="10">REB-010B</strain>
    </source>
</reference>
<dbReference type="GO" id="GO:0003700">
    <property type="term" value="F:DNA-binding transcription factor activity"/>
    <property type="evidence" value="ECO:0007669"/>
    <property type="project" value="InterPro"/>
</dbReference>
<evidence type="ECO:0000259" key="9">
    <source>
        <dbReference type="SMART" id="SM00415"/>
    </source>
</evidence>
<feature type="compositionally biased region" description="Basic and acidic residues" evidence="8">
    <location>
        <begin position="582"/>
        <end position="609"/>
    </location>
</feature>
<keyword evidence="6" id="KW-0539">Nucleus</keyword>
<protein>
    <recommendedName>
        <fullName evidence="9">HSF-type DNA-binding domain-containing protein</fullName>
    </recommendedName>
</protein>
<feature type="compositionally biased region" description="Polar residues" evidence="8">
    <location>
        <begin position="784"/>
        <end position="795"/>
    </location>
</feature>
<feature type="compositionally biased region" description="Polar residues" evidence="8">
    <location>
        <begin position="228"/>
        <end position="252"/>
    </location>
</feature>
<dbReference type="AlphaFoldDB" id="A0A9P6R0U2"/>
<dbReference type="GO" id="GO:0005634">
    <property type="term" value="C:nucleus"/>
    <property type="evidence" value="ECO:0007669"/>
    <property type="project" value="UniProtKB-SubCell"/>
</dbReference>
<evidence type="ECO:0000313" key="10">
    <source>
        <dbReference type="EMBL" id="KAG0310361.1"/>
    </source>
</evidence>
<evidence type="ECO:0000256" key="6">
    <source>
        <dbReference type="ARBA" id="ARBA00023242"/>
    </source>
</evidence>
<dbReference type="PANTHER" id="PTHR10015:SF427">
    <property type="entry name" value="HEAT SHOCK FACTOR PROTEIN"/>
    <property type="match status" value="1"/>
</dbReference>
<dbReference type="SUPFAM" id="SSF46785">
    <property type="entry name" value="Winged helix' DNA-binding domain"/>
    <property type="match status" value="1"/>
</dbReference>
<feature type="region of interest" description="Disordered" evidence="8">
    <location>
        <begin position="101"/>
        <end position="376"/>
    </location>
</feature>
<evidence type="ECO:0000256" key="7">
    <source>
        <dbReference type="RuleBase" id="RU004020"/>
    </source>
</evidence>
<dbReference type="InterPro" id="IPR036388">
    <property type="entry name" value="WH-like_DNA-bd_sf"/>
</dbReference>
<name>A0A9P6R0U2_9FUNG</name>
<feature type="compositionally biased region" description="Basic and acidic residues" evidence="8">
    <location>
        <begin position="143"/>
        <end position="178"/>
    </location>
</feature>
<dbReference type="Proteomes" id="UP000738325">
    <property type="component" value="Unassembled WGS sequence"/>
</dbReference>
<dbReference type="InterPro" id="IPR036390">
    <property type="entry name" value="WH_DNA-bd_sf"/>
</dbReference>
<evidence type="ECO:0000313" key="11">
    <source>
        <dbReference type="Proteomes" id="UP000738325"/>
    </source>
</evidence>
<feature type="region of interest" description="Disordered" evidence="8">
    <location>
        <begin position="508"/>
        <end position="703"/>
    </location>
</feature>
<feature type="compositionally biased region" description="Polar residues" evidence="8">
    <location>
        <begin position="132"/>
        <end position="142"/>
    </location>
</feature>
<feature type="compositionally biased region" description="Basic and acidic residues" evidence="8">
    <location>
        <begin position="253"/>
        <end position="262"/>
    </location>
</feature>
<keyword evidence="3" id="KW-0805">Transcription regulation</keyword>
<evidence type="ECO:0000256" key="1">
    <source>
        <dbReference type="ARBA" id="ARBA00004123"/>
    </source>
</evidence>
<proteinExistence type="inferred from homology"/>